<feature type="transmembrane region" description="Helical" evidence="6">
    <location>
        <begin position="666"/>
        <end position="687"/>
    </location>
</feature>
<dbReference type="STRING" id="313595.P700755_003741"/>
<dbReference type="GO" id="GO:0005886">
    <property type="term" value="C:plasma membrane"/>
    <property type="evidence" value="ECO:0007669"/>
    <property type="project" value="UniProtKB-SubCell"/>
</dbReference>
<dbReference type="PANTHER" id="PTHR30572">
    <property type="entry name" value="MEMBRANE COMPONENT OF TRANSPORTER-RELATED"/>
    <property type="match status" value="1"/>
</dbReference>
<feature type="transmembrane region" description="Helical" evidence="6">
    <location>
        <begin position="416"/>
        <end position="440"/>
    </location>
</feature>
<dbReference type="OrthoDB" id="5933722at2"/>
<feature type="transmembrane region" description="Helical" evidence="6">
    <location>
        <begin position="372"/>
        <end position="395"/>
    </location>
</feature>
<feature type="transmembrane region" description="Helical" evidence="6">
    <location>
        <begin position="715"/>
        <end position="734"/>
    </location>
</feature>
<feature type="domain" description="ABC3 transporter permease C-terminal" evidence="7">
    <location>
        <begin position="284"/>
        <end position="397"/>
    </location>
</feature>
<dbReference type="AlphaFoldDB" id="K4IKJ1"/>
<protein>
    <submittedName>
        <fullName evidence="9">Acidobacterial duplicated orphan (ADOP) ABC-type permease-like protein</fullName>
    </submittedName>
</protein>
<proteinExistence type="predicted"/>
<dbReference type="RefSeq" id="WP_015025871.1">
    <property type="nucleotide sequence ID" value="NC_018721.1"/>
</dbReference>
<organism evidence="9 10">
    <name type="scientific">Psychroflexus torquis (strain ATCC 700755 / CIP 106069 / ACAM 623)</name>
    <dbReference type="NCBI Taxonomy" id="313595"/>
    <lineage>
        <taxon>Bacteria</taxon>
        <taxon>Pseudomonadati</taxon>
        <taxon>Bacteroidota</taxon>
        <taxon>Flavobacteriia</taxon>
        <taxon>Flavobacteriales</taxon>
        <taxon>Flavobacteriaceae</taxon>
        <taxon>Psychroflexus</taxon>
    </lineage>
</organism>
<reference evidence="9" key="2">
    <citation type="submission" date="2012-09" db="EMBL/GenBank/DDBJ databases">
        <title>The complete sequence of Psychroflexus torquis an extreme psychrophile from sea-ice that is stimulated by light.</title>
        <authorList>
            <person name="Feng S."/>
            <person name="Powell S.M."/>
            <person name="Bowman J.P."/>
        </authorList>
    </citation>
    <scope>NUCLEOTIDE SEQUENCE [LARGE SCALE GENOMIC DNA]</scope>
    <source>
        <strain evidence="9">ATCC 700755</strain>
    </source>
</reference>
<evidence type="ECO:0000256" key="6">
    <source>
        <dbReference type="SAM" id="Phobius"/>
    </source>
</evidence>
<dbReference type="KEGG" id="ptq:P700755_003741"/>
<feature type="transmembrane region" description="Helical" evidence="6">
    <location>
        <begin position="277"/>
        <end position="298"/>
    </location>
</feature>
<evidence type="ECO:0000256" key="2">
    <source>
        <dbReference type="ARBA" id="ARBA00022475"/>
    </source>
</evidence>
<dbReference type="InterPro" id="IPR003838">
    <property type="entry name" value="ABC3_permease_C"/>
</dbReference>
<dbReference type="Proteomes" id="UP000008514">
    <property type="component" value="Chromosome"/>
</dbReference>
<feature type="domain" description="MacB-like periplasmic core" evidence="8">
    <location>
        <begin position="430"/>
        <end position="630"/>
    </location>
</feature>
<feature type="transmembrane region" description="Helical" evidence="6">
    <location>
        <begin position="749"/>
        <end position="769"/>
    </location>
</feature>
<reference evidence="9" key="1">
    <citation type="submission" date="2006-03" db="EMBL/GenBank/DDBJ databases">
        <authorList>
            <person name="Bowman J."/>
            <person name="Ferriera S."/>
            <person name="Johnson J."/>
            <person name="Kravitz S."/>
            <person name="Halpern A."/>
            <person name="Remington K."/>
            <person name="Beeson K."/>
            <person name="Tran B."/>
            <person name="Rogers Y.-H."/>
            <person name="Friedman R."/>
            <person name="Venter J.C."/>
        </authorList>
    </citation>
    <scope>NUCLEOTIDE SEQUENCE [LARGE SCALE GENOMIC DNA]</scope>
    <source>
        <strain evidence="9">ATCC 700755</strain>
    </source>
</reference>
<dbReference type="InterPro" id="IPR050250">
    <property type="entry name" value="Macrolide_Exporter_MacB"/>
</dbReference>
<gene>
    <name evidence="9" type="ordered locus">P700755_003741</name>
</gene>
<feature type="domain" description="MacB-like periplasmic core" evidence="8">
    <location>
        <begin position="20"/>
        <end position="237"/>
    </location>
</feature>
<keyword evidence="5 6" id="KW-0472">Membrane</keyword>
<sequence>MILNYIKIASRTLLKNKAYSFLNIFGLAIGITCASLIFLWVEDEVSFNTSFKKQDQVYYVPTNHNFSGEWRTFYSTPGPLAKALKDEIPEVIRSIVTIGANLVFPIQDDHIGSIGKYADEDIFEIFSLAFIEGNAKDAFKSQEAIVLTEDMVVLLYGENTKVLGKTIRMSNGDDYMVTGVIENLPANVTFGFNWLAPFERYAKRQNDILGYDNNFADTFVELSPEANFEIADSKVRQILLKKNGDSPTGTYAFLHTMKDWHLRSKFEDGKVVGGRIAYVRLFSIIAIIILLIACINFMNLSTARSEKRANEIGVRKAMGSGRSRLIIQFISEALLLAFIATSISIVFLFILLPEFNLLIEKDLALGLAKPMHILFLLGITLVCGIFAGLYPAFYLSAFKPVEVLKGLKVTQGSATFIRKGLVVGQFTMSIVFIIATILVYQQIQHVKNRDLGYDKNQLLVMRANDKVIQKFSVIKKDLINTGVVKNTALCNSVVLSGGSNRTGLKWDSAEPTEDVLISLRHVSSEFIQTIGMEIVEGRNFSTIMIQDSTNVLITQSFADLMGKGSALGKKVTIDEKAYQVKGVVKNYLYGDMYGTSDPVLFFNNANYGNFLYVKIEDEISAALAISKIKAVMKKHNPVFPFDYNFVDNIFDARFKNEQLISKLSQLFALLAILISCLGLFGLAAYTVERRSKEIGIRKVLGASVSGLVKLLSKDFLRLVGISILIAVPIAWYAMENWLQDYAYRIEINLWIFIISGGVALLIAMLTVSFQAIKAALANPVDSLRTE</sequence>
<feature type="transmembrane region" description="Helical" evidence="6">
    <location>
        <begin position="325"/>
        <end position="352"/>
    </location>
</feature>
<feature type="domain" description="ABC3 transporter permease C-terminal" evidence="7">
    <location>
        <begin position="666"/>
        <end position="775"/>
    </location>
</feature>
<keyword evidence="2" id="KW-1003">Cell membrane</keyword>
<keyword evidence="4 6" id="KW-1133">Transmembrane helix</keyword>
<keyword evidence="10" id="KW-1185">Reference proteome</keyword>
<comment type="subcellular location">
    <subcellularLocation>
        <location evidence="1">Cell membrane</location>
        <topology evidence="1">Multi-pass membrane protein</topology>
    </subcellularLocation>
</comment>
<keyword evidence="3 6" id="KW-0812">Transmembrane</keyword>
<dbReference type="PANTHER" id="PTHR30572:SF18">
    <property type="entry name" value="ABC-TYPE MACROLIDE FAMILY EXPORT SYSTEM PERMEASE COMPONENT 2"/>
    <property type="match status" value="1"/>
</dbReference>
<name>K4IKJ1_PSYTT</name>
<evidence type="ECO:0000256" key="1">
    <source>
        <dbReference type="ARBA" id="ARBA00004651"/>
    </source>
</evidence>
<evidence type="ECO:0000259" key="7">
    <source>
        <dbReference type="Pfam" id="PF02687"/>
    </source>
</evidence>
<evidence type="ECO:0000313" key="10">
    <source>
        <dbReference type="Proteomes" id="UP000008514"/>
    </source>
</evidence>
<dbReference type="HOGENOM" id="CLU_008713_1_0_10"/>
<evidence type="ECO:0000313" key="9">
    <source>
        <dbReference type="EMBL" id="AFU70328.1"/>
    </source>
</evidence>
<dbReference type="eggNOG" id="COG0577">
    <property type="taxonomic scope" value="Bacteria"/>
</dbReference>
<dbReference type="Pfam" id="PF02687">
    <property type="entry name" value="FtsX"/>
    <property type="match status" value="2"/>
</dbReference>
<dbReference type="GO" id="GO:0022857">
    <property type="term" value="F:transmembrane transporter activity"/>
    <property type="evidence" value="ECO:0007669"/>
    <property type="project" value="TreeGrafter"/>
</dbReference>
<evidence type="ECO:0000259" key="8">
    <source>
        <dbReference type="Pfam" id="PF12704"/>
    </source>
</evidence>
<accession>K4IKJ1</accession>
<dbReference type="Pfam" id="PF12704">
    <property type="entry name" value="MacB_PCD"/>
    <property type="match status" value="2"/>
</dbReference>
<evidence type="ECO:0000256" key="5">
    <source>
        <dbReference type="ARBA" id="ARBA00023136"/>
    </source>
</evidence>
<dbReference type="EMBL" id="CP003879">
    <property type="protein sequence ID" value="AFU70328.1"/>
    <property type="molecule type" value="Genomic_DNA"/>
</dbReference>
<evidence type="ECO:0000256" key="3">
    <source>
        <dbReference type="ARBA" id="ARBA00022692"/>
    </source>
</evidence>
<feature type="transmembrane region" description="Helical" evidence="6">
    <location>
        <begin position="21"/>
        <end position="41"/>
    </location>
</feature>
<dbReference type="InterPro" id="IPR025857">
    <property type="entry name" value="MacB_PCD"/>
</dbReference>
<evidence type="ECO:0000256" key="4">
    <source>
        <dbReference type="ARBA" id="ARBA00022989"/>
    </source>
</evidence>